<accession>M0NY51</accession>
<organism evidence="2 3">
    <name type="scientific">Halorubrum lipolyticum DSM 21995</name>
    <dbReference type="NCBI Taxonomy" id="1227482"/>
    <lineage>
        <taxon>Archaea</taxon>
        <taxon>Methanobacteriati</taxon>
        <taxon>Methanobacteriota</taxon>
        <taxon>Stenosarchaea group</taxon>
        <taxon>Halobacteria</taxon>
        <taxon>Halobacteriales</taxon>
        <taxon>Haloferacaceae</taxon>
        <taxon>Halorubrum</taxon>
    </lineage>
</organism>
<dbReference type="InterPro" id="IPR055958">
    <property type="entry name" value="DUF7536"/>
</dbReference>
<comment type="caution">
    <text evidence="2">The sequence shown here is derived from an EMBL/GenBank/DDBJ whole genome shotgun (WGS) entry which is preliminary data.</text>
</comment>
<dbReference type="AlphaFoldDB" id="M0NY51"/>
<proteinExistence type="predicted"/>
<keyword evidence="3" id="KW-1185">Reference proteome</keyword>
<evidence type="ECO:0000313" key="3">
    <source>
        <dbReference type="Proteomes" id="UP000011650"/>
    </source>
</evidence>
<reference evidence="2 3" key="1">
    <citation type="journal article" date="2014" name="PLoS Genet.">
        <title>Phylogenetically driven sequencing of extremely halophilic archaea reveals strategies for static and dynamic osmo-response.</title>
        <authorList>
            <person name="Becker E.A."/>
            <person name="Seitzer P.M."/>
            <person name="Tritt A."/>
            <person name="Larsen D."/>
            <person name="Krusor M."/>
            <person name="Yao A.I."/>
            <person name="Wu D."/>
            <person name="Madern D."/>
            <person name="Eisen J.A."/>
            <person name="Darling A.E."/>
            <person name="Facciotti M.T."/>
        </authorList>
    </citation>
    <scope>NUCLEOTIDE SEQUENCE [LARGE SCALE GENOMIC DNA]</scope>
    <source>
        <strain evidence="2 3">DSM 21995</strain>
    </source>
</reference>
<sequence length="106" mass="11470">MSDDSSVDRSTKPPMLVLLESLAFYRNARVGLVVGALFAVLLYAVRTLELLGPVIDTRDYPLFGPDVWFLLLAFVLAATFALLVAIALTVAEAARGARDLSEESGR</sequence>
<feature type="transmembrane region" description="Helical" evidence="1">
    <location>
        <begin position="30"/>
        <end position="48"/>
    </location>
</feature>
<keyword evidence="1" id="KW-0472">Membrane</keyword>
<dbReference type="Pfam" id="PF24380">
    <property type="entry name" value="DUF7536"/>
    <property type="match status" value="1"/>
</dbReference>
<keyword evidence="1" id="KW-1133">Transmembrane helix</keyword>
<dbReference type="EMBL" id="AOJG01000017">
    <property type="protein sequence ID" value="EMA61480.1"/>
    <property type="molecule type" value="Genomic_DNA"/>
</dbReference>
<evidence type="ECO:0000313" key="2">
    <source>
        <dbReference type="EMBL" id="EMA61480.1"/>
    </source>
</evidence>
<dbReference type="Proteomes" id="UP000011650">
    <property type="component" value="Unassembled WGS sequence"/>
</dbReference>
<protein>
    <submittedName>
        <fullName evidence="2">Uncharacterized protein</fullName>
    </submittedName>
</protein>
<keyword evidence="1" id="KW-0812">Transmembrane</keyword>
<gene>
    <name evidence="2" type="ORF">C469_07271</name>
</gene>
<feature type="transmembrane region" description="Helical" evidence="1">
    <location>
        <begin position="68"/>
        <end position="91"/>
    </location>
</feature>
<dbReference type="PATRIC" id="fig|1227482.3.peg.1467"/>
<evidence type="ECO:0000256" key="1">
    <source>
        <dbReference type="SAM" id="Phobius"/>
    </source>
</evidence>
<name>M0NY51_9EURY</name>